<feature type="transmembrane region" description="Helical" evidence="7">
    <location>
        <begin position="7"/>
        <end position="33"/>
    </location>
</feature>
<feature type="transmembrane region" description="Helical" evidence="7">
    <location>
        <begin position="144"/>
        <end position="163"/>
    </location>
</feature>
<feature type="transmembrane region" description="Helical" evidence="7">
    <location>
        <begin position="112"/>
        <end position="132"/>
    </location>
</feature>
<evidence type="ECO:0000256" key="7">
    <source>
        <dbReference type="RuleBase" id="RU369079"/>
    </source>
</evidence>
<feature type="transmembrane region" description="Helical" evidence="7">
    <location>
        <begin position="214"/>
        <end position="236"/>
    </location>
</feature>
<evidence type="ECO:0000256" key="3">
    <source>
        <dbReference type="ARBA" id="ARBA00022519"/>
    </source>
</evidence>
<evidence type="ECO:0000256" key="4">
    <source>
        <dbReference type="ARBA" id="ARBA00022692"/>
    </source>
</evidence>
<evidence type="ECO:0000313" key="9">
    <source>
        <dbReference type="EMBL" id="KJH83478.1"/>
    </source>
</evidence>
<feature type="transmembrane region" description="Helical" evidence="7">
    <location>
        <begin position="82"/>
        <end position="106"/>
    </location>
</feature>
<keyword evidence="3 7" id="KW-0997">Cell inner membrane</keyword>
<comment type="similarity">
    <text evidence="7">Belongs to the TRAP transporter large permease family.</text>
</comment>
<dbReference type="PIRSF" id="PIRSF006066">
    <property type="entry name" value="HI0050"/>
    <property type="match status" value="1"/>
</dbReference>
<evidence type="ECO:0000256" key="6">
    <source>
        <dbReference type="ARBA" id="ARBA00023136"/>
    </source>
</evidence>
<dbReference type="AlphaFoldDB" id="A0A0D9AR52"/>
<keyword evidence="7" id="KW-0813">Transport</keyword>
<reference evidence="9 10" key="1">
    <citation type="submission" date="2015-02" db="EMBL/GenBank/DDBJ databases">
        <title>Draft genome sequence of Pseudomonas stutzeri NT0128 isolated from wheat (Triticum turgidum) rhizosphere.</title>
        <authorList>
            <person name="Tovi N."/>
            <person name="Frenk S."/>
            <person name="Hadar Y."/>
            <person name="Minz D."/>
        </authorList>
    </citation>
    <scope>NUCLEOTIDE SEQUENCE [LARGE SCALE GENOMIC DNA]</scope>
    <source>
        <strain evidence="9 10">NT0128</strain>
    </source>
</reference>
<dbReference type="NCBIfam" id="TIGR00786">
    <property type="entry name" value="dctM"/>
    <property type="match status" value="1"/>
</dbReference>
<feature type="domain" description="TRAP C4-dicarboxylate transport system permease DctM subunit" evidence="8">
    <location>
        <begin position="7"/>
        <end position="416"/>
    </location>
</feature>
<dbReference type="EMBL" id="JYHV01000011">
    <property type="protein sequence ID" value="KJH83478.1"/>
    <property type="molecule type" value="Genomic_DNA"/>
</dbReference>
<comment type="function">
    <text evidence="7">Part of the tripartite ATP-independent periplasmic (TRAP) transport system.</text>
</comment>
<evidence type="ECO:0000256" key="1">
    <source>
        <dbReference type="ARBA" id="ARBA00004429"/>
    </source>
</evidence>
<feature type="transmembrane region" description="Helical" evidence="7">
    <location>
        <begin position="272"/>
        <end position="294"/>
    </location>
</feature>
<comment type="subcellular location">
    <subcellularLocation>
        <location evidence="1 7">Cell inner membrane</location>
        <topology evidence="1 7">Multi-pass membrane protein</topology>
    </subcellularLocation>
</comment>
<dbReference type="GO" id="GO:0005886">
    <property type="term" value="C:plasma membrane"/>
    <property type="evidence" value="ECO:0007669"/>
    <property type="project" value="UniProtKB-SubCell"/>
</dbReference>
<name>A0A0D9AR52_STUST</name>
<dbReference type="InterPro" id="IPR010656">
    <property type="entry name" value="DctM"/>
</dbReference>
<feature type="transmembrane region" description="Helical" evidence="7">
    <location>
        <begin position="398"/>
        <end position="426"/>
    </location>
</feature>
<sequence>MTIFYMFAGLILLILINVPVAISLGIVGAVAIFSSYGALALPNIGMVMFDGTTSFPLIAIPLFILAGAIMNASSISRRLIDLASAMLGFIKGGLSMVTIGASIFFAEISGSAVAGVSAIGSIMIPAMTSKGYSKEFSAALSSSAASLAIILPPSIPMILYAVMSGESVVKMFVAGIFPGLLGAMGLAGMCYYLARKNDFPSEGAFQTKRLWEAFKGAIWALSIPVIILGGIFGGIVTATEGAALAVVVAIFISAFVYREFTLRTFYKACLDAGVQTAVVMLLVASSAVVGLYLTETQLPQQLASSISEWTSNKYVILALLNIIFLILGVFLHSAAAIILVVPIVLPLVLAVGIDPIHFGLIVTLNLAIGQQTPPVASVLIASCSIAKSDIWATSRTNLWFLGVLFVILLINTYVPAFALALVNLIYGA</sequence>
<keyword evidence="5 7" id="KW-1133">Transmembrane helix</keyword>
<evidence type="ECO:0000313" key="10">
    <source>
        <dbReference type="Proteomes" id="UP000032487"/>
    </source>
</evidence>
<dbReference type="InterPro" id="IPR004681">
    <property type="entry name" value="TRAP_DctM"/>
</dbReference>
<comment type="caution">
    <text evidence="9">The sequence shown here is derived from an EMBL/GenBank/DDBJ whole genome shotgun (WGS) entry which is preliminary data.</text>
</comment>
<evidence type="ECO:0000256" key="5">
    <source>
        <dbReference type="ARBA" id="ARBA00022989"/>
    </source>
</evidence>
<feature type="transmembrane region" description="Helical" evidence="7">
    <location>
        <begin position="314"/>
        <end position="340"/>
    </location>
</feature>
<feature type="transmembrane region" description="Helical" evidence="7">
    <location>
        <begin position="347"/>
        <end position="368"/>
    </location>
</feature>
<gene>
    <name evidence="9" type="ORF">UF78_05305</name>
</gene>
<proteinExistence type="inferred from homology"/>
<feature type="transmembrane region" description="Helical" evidence="7">
    <location>
        <begin position="169"/>
        <end position="194"/>
    </location>
</feature>
<dbReference type="PATRIC" id="fig|316.101.peg.650"/>
<keyword evidence="2" id="KW-1003">Cell membrane</keyword>
<dbReference type="GO" id="GO:0022857">
    <property type="term" value="F:transmembrane transporter activity"/>
    <property type="evidence" value="ECO:0007669"/>
    <property type="project" value="UniProtKB-UniRule"/>
</dbReference>
<keyword evidence="6 7" id="KW-0472">Membrane</keyword>
<evidence type="ECO:0000259" key="8">
    <source>
        <dbReference type="Pfam" id="PF06808"/>
    </source>
</evidence>
<comment type="subunit">
    <text evidence="7">The complex comprises the extracytoplasmic solute receptor protein and the two transmembrane proteins.</text>
</comment>
<feature type="transmembrane region" description="Helical" evidence="7">
    <location>
        <begin position="242"/>
        <end position="260"/>
    </location>
</feature>
<dbReference type="PANTHER" id="PTHR33362:SF3">
    <property type="entry name" value="SIALIC ACID TRAP TRANSPORTER PERMEASE PROTEIN SIAT"/>
    <property type="match status" value="1"/>
</dbReference>
<dbReference type="PANTHER" id="PTHR33362">
    <property type="entry name" value="SIALIC ACID TRAP TRANSPORTER PERMEASE PROTEIN SIAT-RELATED"/>
    <property type="match status" value="1"/>
</dbReference>
<dbReference type="RefSeq" id="WP_045160980.1">
    <property type="nucleotide sequence ID" value="NZ_JYHV01000011.1"/>
</dbReference>
<feature type="transmembrane region" description="Helical" evidence="7">
    <location>
        <begin position="53"/>
        <end position="70"/>
    </location>
</feature>
<protein>
    <recommendedName>
        <fullName evidence="7">TRAP transporter large permease protein</fullName>
    </recommendedName>
</protein>
<dbReference type="Pfam" id="PF06808">
    <property type="entry name" value="DctM"/>
    <property type="match status" value="1"/>
</dbReference>
<keyword evidence="4 7" id="KW-0812">Transmembrane</keyword>
<organism evidence="9 10">
    <name type="scientific">Stutzerimonas stutzeri</name>
    <name type="common">Pseudomonas stutzeri</name>
    <dbReference type="NCBI Taxonomy" id="316"/>
    <lineage>
        <taxon>Bacteria</taxon>
        <taxon>Pseudomonadati</taxon>
        <taxon>Pseudomonadota</taxon>
        <taxon>Gammaproteobacteria</taxon>
        <taxon>Pseudomonadales</taxon>
        <taxon>Pseudomonadaceae</taxon>
        <taxon>Stutzerimonas</taxon>
    </lineage>
</organism>
<dbReference type="Proteomes" id="UP000032487">
    <property type="component" value="Unassembled WGS sequence"/>
</dbReference>
<evidence type="ECO:0000256" key="2">
    <source>
        <dbReference type="ARBA" id="ARBA00022475"/>
    </source>
</evidence>
<accession>A0A0D9AR52</accession>